<protein>
    <submittedName>
        <fullName evidence="2">Uncharacterized protein</fullName>
    </submittedName>
</protein>
<reference evidence="2 3" key="2">
    <citation type="journal article" date="2017" name="Sci. Rep.">
        <title>Ant-infecting Ophiocordyceps genomes reveal a high diversity of potential behavioral manipulation genes and a possible major role for enterotoxins.</title>
        <authorList>
            <person name="de Bekker C."/>
            <person name="Ohm R.A."/>
            <person name="Evans H.C."/>
            <person name="Brachmann A."/>
            <person name="Hughes D.P."/>
        </authorList>
    </citation>
    <scope>NUCLEOTIDE SEQUENCE [LARGE SCALE GENOMIC DNA]</scope>
    <source>
        <strain evidence="2 3">SC16a</strain>
    </source>
</reference>
<comment type="caution">
    <text evidence="2">The sequence shown here is derived from an EMBL/GenBank/DDBJ whole genome shotgun (WGS) entry which is preliminary data.</text>
</comment>
<accession>A0A2A9P982</accession>
<proteinExistence type="predicted"/>
<feature type="compositionally biased region" description="Low complexity" evidence="1">
    <location>
        <begin position="25"/>
        <end position="56"/>
    </location>
</feature>
<dbReference type="AlphaFoldDB" id="A0A2A9P982"/>
<dbReference type="EMBL" id="LAZP02000343">
    <property type="protein sequence ID" value="PFH57979.1"/>
    <property type="molecule type" value="Genomic_DNA"/>
</dbReference>
<evidence type="ECO:0000313" key="3">
    <source>
        <dbReference type="Proteomes" id="UP000037136"/>
    </source>
</evidence>
<keyword evidence="3" id="KW-1185">Reference proteome</keyword>
<feature type="compositionally biased region" description="Basic and acidic residues" evidence="1">
    <location>
        <begin position="66"/>
        <end position="75"/>
    </location>
</feature>
<gene>
    <name evidence="2" type="ORF">XA68_14321</name>
</gene>
<evidence type="ECO:0000313" key="2">
    <source>
        <dbReference type="EMBL" id="PFH57979.1"/>
    </source>
</evidence>
<evidence type="ECO:0000256" key="1">
    <source>
        <dbReference type="SAM" id="MobiDB-lite"/>
    </source>
</evidence>
<dbReference type="Proteomes" id="UP000037136">
    <property type="component" value="Unassembled WGS sequence"/>
</dbReference>
<reference evidence="2 3" key="1">
    <citation type="journal article" date="2015" name="BMC Genomics">
        <title>Gene expression during zombie ant biting behavior reflects the complexity underlying fungal parasitic behavioral manipulation.</title>
        <authorList>
            <person name="de Bekker C."/>
            <person name="Ohm R.A."/>
            <person name="Loreto R.G."/>
            <person name="Sebastian A."/>
            <person name="Albert I."/>
            <person name="Merrow M."/>
            <person name="Brachmann A."/>
            <person name="Hughes D.P."/>
        </authorList>
    </citation>
    <scope>NUCLEOTIDE SEQUENCE [LARGE SCALE GENOMIC DNA]</scope>
    <source>
        <strain evidence="2 3">SC16a</strain>
    </source>
</reference>
<name>A0A2A9P982_OPHUN</name>
<organism evidence="2 3">
    <name type="scientific">Ophiocordyceps unilateralis</name>
    <name type="common">Zombie-ant fungus</name>
    <name type="synonym">Torrubia unilateralis</name>
    <dbReference type="NCBI Taxonomy" id="268505"/>
    <lineage>
        <taxon>Eukaryota</taxon>
        <taxon>Fungi</taxon>
        <taxon>Dikarya</taxon>
        <taxon>Ascomycota</taxon>
        <taxon>Pezizomycotina</taxon>
        <taxon>Sordariomycetes</taxon>
        <taxon>Hypocreomycetidae</taxon>
        <taxon>Hypocreales</taxon>
        <taxon>Ophiocordycipitaceae</taxon>
        <taxon>Ophiocordyceps</taxon>
    </lineage>
</organism>
<sequence>MGAPSTTSNKARPSVWQCMPTRLSAAAPAAGSPLSSTPAALSASATAAYTAPTPSAIERAGRRSRPHDSDLSLNV</sequence>
<feature type="region of interest" description="Disordered" evidence="1">
    <location>
        <begin position="25"/>
        <end position="75"/>
    </location>
</feature>